<accession>K0T4U8</accession>
<keyword evidence="4" id="KW-1185">Reference proteome</keyword>
<dbReference type="InterPro" id="IPR002048">
    <property type="entry name" value="EF_hand_dom"/>
</dbReference>
<dbReference type="InterPro" id="IPR011992">
    <property type="entry name" value="EF-hand-dom_pair"/>
</dbReference>
<name>K0T4U8_THAOC</name>
<feature type="non-terminal residue" evidence="3">
    <location>
        <position position="141"/>
    </location>
</feature>
<gene>
    <name evidence="3" type="ORF">THAOC_06354</name>
</gene>
<protein>
    <recommendedName>
        <fullName evidence="2">EF-hand domain-containing protein</fullName>
    </recommendedName>
</protein>
<organism evidence="3 4">
    <name type="scientific">Thalassiosira oceanica</name>
    <name type="common">Marine diatom</name>
    <dbReference type="NCBI Taxonomy" id="159749"/>
    <lineage>
        <taxon>Eukaryota</taxon>
        <taxon>Sar</taxon>
        <taxon>Stramenopiles</taxon>
        <taxon>Ochrophyta</taxon>
        <taxon>Bacillariophyta</taxon>
        <taxon>Coscinodiscophyceae</taxon>
        <taxon>Thalassiosirophycidae</taxon>
        <taxon>Thalassiosirales</taxon>
        <taxon>Thalassiosiraceae</taxon>
        <taxon>Thalassiosira</taxon>
    </lineage>
</organism>
<evidence type="ECO:0000313" key="4">
    <source>
        <dbReference type="Proteomes" id="UP000266841"/>
    </source>
</evidence>
<comment type="caution">
    <text evidence="3">The sequence shown here is derived from an EMBL/GenBank/DDBJ whole genome shotgun (WGS) entry which is preliminary data.</text>
</comment>
<proteinExistence type="predicted"/>
<evidence type="ECO:0000313" key="3">
    <source>
        <dbReference type="EMBL" id="EJK72144.1"/>
    </source>
</evidence>
<evidence type="ECO:0000256" key="1">
    <source>
        <dbReference type="ARBA" id="ARBA00022837"/>
    </source>
</evidence>
<dbReference type="Gene3D" id="1.10.238.10">
    <property type="entry name" value="EF-hand"/>
    <property type="match status" value="1"/>
</dbReference>
<dbReference type="PROSITE" id="PS00018">
    <property type="entry name" value="EF_HAND_1"/>
    <property type="match status" value="1"/>
</dbReference>
<feature type="domain" description="EF-hand" evidence="2">
    <location>
        <begin position="68"/>
        <end position="103"/>
    </location>
</feature>
<reference evidence="3 4" key="1">
    <citation type="journal article" date="2012" name="Genome Biol.">
        <title>Genome and low-iron response of an oceanic diatom adapted to chronic iron limitation.</title>
        <authorList>
            <person name="Lommer M."/>
            <person name="Specht M."/>
            <person name="Roy A.S."/>
            <person name="Kraemer L."/>
            <person name="Andreson R."/>
            <person name="Gutowska M.A."/>
            <person name="Wolf J."/>
            <person name="Bergner S.V."/>
            <person name="Schilhabel M.B."/>
            <person name="Klostermeier U.C."/>
            <person name="Beiko R.G."/>
            <person name="Rosenstiel P."/>
            <person name="Hippler M."/>
            <person name="Laroche J."/>
        </authorList>
    </citation>
    <scope>NUCLEOTIDE SEQUENCE [LARGE SCALE GENOMIC DNA]</scope>
    <source>
        <strain evidence="3 4">CCMP1005</strain>
    </source>
</reference>
<dbReference type="GO" id="GO:0005509">
    <property type="term" value="F:calcium ion binding"/>
    <property type="evidence" value="ECO:0007669"/>
    <property type="project" value="InterPro"/>
</dbReference>
<dbReference type="Proteomes" id="UP000266841">
    <property type="component" value="Unassembled WGS sequence"/>
</dbReference>
<dbReference type="EMBL" id="AGNL01006302">
    <property type="protein sequence ID" value="EJK72144.1"/>
    <property type="molecule type" value="Genomic_DNA"/>
</dbReference>
<dbReference type="SUPFAM" id="SSF47473">
    <property type="entry name" value="EF-hand"/>
    <property type="match status" value="1"/>
</dbReference>
<sequence length="141" mass="15986">MWGQTRQRGRDPRVLRPDLGRELGREVKAFVICEPEDSKRRKMPASTMMSTMENPQPFEVALIRKLKSKTKSVRDAFLLLDADGDGHISPDDIRTVTHNELGITLTSDQMKILASRNEDDGGRGGMKYKEFAIYFDAVSRS</sequence>
<evidence type="ECO:0000259" key="2">
    <source>
        <dbReference type="PROSITE" id="PS50222"/>
    </source>
</evidence>
<dbReference type="AlphaFoldDB" id="K0T4U8"/>
<dbReference type="InterPro" id="IPR018247">
    <property type="entry name" value="EF_Hand_1_Ca_BS"/>
</dbReference>
<keyword evidence="1" id="KW-0106">Calcium</keyword>
<dbReference type="PROSITE" id="PS50222">
    <property type="entry name" value="EF_HAND_2"/>
    <property type="match status" value="1"/>
</dbReference>